<feature type="region of interest" description="Disordered" evidence="4">
    <location>
        <begin position="1"/>
        <end position="52"/>
    </location>
</feature>
<dbReference type="OrthoDB" id="417078at2759"/>
<dbReference type="InterPro" id="IPR014710">
    <property type="entry name" value="RmlC-like_jellyroll"/>
</dbReference>
<dbReference type="PANTHER" id="PTHR11635">
    <property type="entry name" value="CAMP-DEPENDENT PROTEIN KINASE REGULATORY CHAIN"/>
    <property type="match status" value="1"/>
</dbReference>
<dbReference type="InterPro" id="IPR018490">
    <property type="entry name" value="cNMP-bd_dom_sf"/>
</dbReference>
<dbReference type="GO" id="GO:0034236">
    <property type="term" value="F:protein kinase A catalytic subunit binding"/>
    <property type="evidence" value="ECO:0007669"/>
    <property type="project" value="TreeGrafter"/>
</dbReference>
<name>A0A7M5WSM3_9CNID</name>
<dbReference type="GO" id="GO:0004862">
    <property type="term" value="F:cAMP-dependent protein kinase inhibitor activity"/>
    <property type="evidence" value="ECO:0007669"/>
    <property type="project" value="TreeGrafter"/>
</dbReference>
<keyword evidence="3" id="KW-0114">cAMP</keyword>
<keyword evidence="2" id="KW-0547">Nucleotide-binding</keyword>
<evidence type="ECO:0000256" key="4">
    <source>
        <dbReference type="SAM" id="MobiDB-lite"/>
    </source>
</evidence>
<dbReference type="CDD" id="cd00038">
    <property type="entry name" value="CAP_ED"/>
    <property type="match status" value="1"/>
</dbReference>
<feature type="domain" description="Cyclic nucleotide-binding" evidence="5">
    <location>
        <begin position="93"/>
        <end position="157"/>
    </location>
</feature>
<keyword evidence="2" id="KW-0116">cAMP-binding</keyword>
<dbReference type="InterPro" id="IPR000595">
    <property type="entry name" value="cNMP-bd_dom"/>
</dbReference>
<dbReference type="EnsemblMetazoa" id="CLYHEMT010787.3">
    <property type="protein sequence ID" value="CLYHEMP010787.3"/>
    <property type="gene ID" value="CLYHEMG010787"/>
</dbReference>
<protein>
    <recommendedName>
        <fullName evidence="5">Cyclic nucleotide-binding domain-containing protein</fullName>
    </recommendedName>
</protein>
<dbReference type="InterPro" id="IPR050503">
    <property type="entry name" value="cAMP-dep_PK_reg_su-like"/>
</dbReference>
<evidence type="ECO:0000256" key="1">
    <source>
        <dbReference type="ARBA" id="ARBA00005753"/>
    </source>
</evidence>
<dbReference type="InterPro" id="IPR018488">
    <property type="entry name" value="cNMP-bd_CS"/>
</dbReference>
<evidence type="ECO:0000259" key="5">
    <source>
        <dbReference type="PROSITE" id="PS50042"/>
    </source>
</evidence>
<sequence length="157" mass="17693">MGNVWAKHFSKDSKAVGDATSEPIEDASNSVNNEDEDGEEPEPPKNRYARRQSVCAEAYNPDESDDEDEKLVVHPKSDVQRKRLNEAVGNILLFKNLDNEQLNNVLDAMFERKTTADEHIIDQGDDGDNFYVIDRGIFDIYVKIDGSDKKVCICGEI</sequence>
<evidence type="ECO:0000256" key="3">
    <source>
        <dbReference type="ARBA" id="ARBA00023149"/>
    </source>
</evidence>
<dbReference type="AlphaFoldDB" id="A0A7M5WSM3"/>
<dbReference type="PROSITE" id="PS50042">
    <property type="entry name" value="CNMP_BINDING_3"/>
    <property type="match status" value="1"/>
</dbReference>
<evidence type="ECO:0000256" key="2">
    <source>
        <dbReference type="ARBA" id="ARBA00022566"/>
    </source>
</evidence>
<keyword evidence="7" id="KW-1185">Reference proteome</keyword>
<dbReference type="Proteomes" id="UP000594262">
    <property type="component" value="Unplaced"/>
</dbReference>
<dbReference type="GO" id="GO:0030552">
    <property type="term" value="F:cAMP binding"/>
    <property type="evidence" value="ECO:0007669"/>
    <property type="project" value="UniProtKB-KW"/>
</dbReference>
<reference evidence="6" key="1">
    <citation type="submission" date="2021-01" db="UniProtKB">
        <authorList>
            <consortium name="EnsemblMetazoa"/>
        </authorList>
    </citation>
    <scope>IDENTIFICATION</scope>
</reference>
<dbReference type="GO" id="GO:0005829">
    <property type="term" value="C:cytosol"/>
    <property type="evidence" value="ECO:0007669"/>
    <property type="project" value="TreeGrafter"/>
</dbReference>
<dbReference type="PROSITE" id="PS00888">
    <property type="entry name" value="CNMP_BINDING_1"/>
    <property type="match status" value="1"/>
</dbReference>
<evidence type="ECO:0000313" key="7">
    <source>
        <dbReference type="Proteomes" id="UP000594262"/>
    </source>
</evidence>
<evidence type="ECO:0000313" key="6">
    <source>
        <dbReference type="EnsemblMetazoa" id="CLYHEMP010787.3"/>
    </source>
</evidence>
<dbReference type="SUPFAM" id="SSF51206">
    <property type="entry name" value="cAMP-binding domain-like"/>
    <property type="match status" value="1"/>
</dbReference>
<dbReference type="PANTHER" id="PTHR11635:SF152">
    <property type="entry name" value="CAMP-DEPENDENT PROTEIN KINASE TYPE I REGULATORY SUBUNIT-RELATED"/>
    <property type="match status" value="1"/>
</dbReference>
<dbReference type="GO" id="GO:0005952">
    <property type="term" value="C:cAMP-dependent protein kinase complex"/>
    <property type="evidence" value="ECO:0007669"/>
    <property type="project" value="InterPro"/>
</dbReference>
<proteinExistence type="inferred from homology"/>
<dbReference type="Gene3D" id="2.60.120.10">
    <property type="entry name" value="Jelly Rolls"/>
    <property type="match status" value="1"/>
</dbReference>
<comment type="similarity">
    <text evidence="1">Belongs to the cAMP-dependent kinase regulatory chain family.</text>
</comment>
<accession>A0A7M5WSM3</accession>
<dbReference type="PRINTS" id="PR00103">
    <property type="entry name" value="CAMPKINASE"/>
</dbReference>
<organism evidence="6 7">
    <name type="scientific">Clytia hemisphaerica</name>
    <dbReference type="NCBI Taxonomy" id="252671"/>
    <lineage>
        <taxon>Eukaryota</taxon>
        <taxon>Metazoa</taxon>
        <taxon>Cnidaria</taxon>
        <taxon>Hydrozoa</taxon>
        <taxon>Hydroidolina</taxon>
        <taxon>Leptothecata</taxon>
        <taxon>Obeliida</taxon>
        <taxon>Clytiidae</taxon>
        <taxon>Clytia</taxon>
    </lineage>
</organism>